<dbReference type="SUPFAM" id="SSF53850">
    <property type="entry name" value="Periplasmic binding protein-like II"/>
    <property type="match status" value="1"/>
</dbReference>
<name>A0A931CSR3_9BACT</name>
<dbReference type="GO" id="GO:0009228">
    <property type="term" value="P:thiamine biosynthetic process"/>
    <property type="evidence" value="ECO:0007669"/>
    <property type="project" value="InterPro"/>
</dbReference>
<dbReference type="Proteomes" id="UP000706172">
    <property type="component" value="Unassembled WGS sequence"/>
</dbReference>
<feature type="domain" description="SsuA/THI5-like" evidence="2">
    <location>
        <begin position="45"/>
        <end position="256"/>
    </location>
</feature>
<evidence type="ECO:0000256" key="1">
    <source>
        <dbReference type="SAM" id="SignalP"/>
    </source>
</evidence>
<dbReference type="Gene3D" id="3.40.190.10">
    <property type="entry name" value="Periplasmic binding protein-like II"/>
    <property type="match status" value="2"/>
</dbReference>
<feature type="chain" id="PRO_5037648924" evidence="1">
    <location>
        <begin position="23"/>
        <end position="322"/>
    </location>
</feature>
<dbReference type="InterPro" id="IPR027939">
    <property type="entry name" value="NMT1/THI5"/>
</dbReference>
<sequence length="322" mass="35409">MKSFFIHFICLFFILAAAPDLSADQTASPSPAKQTLRLMLDWFPNVDHLPVYVAREKGYFNAQGVSVEIISPSETADALKLAATGNVDLAVSYQPQTIIAADQGLALKVVAPLVRHPLTTLLYLADTGFDHPQDLSGKKIGYTVPGLMDVLLHAFASINKIDDYTPVNVGFTILPALVSGQVDAVMGPFKTYETVGMAQHGYKAAFFELEKWGIPDYEELIFVCSPAILKEKQDAIKGFVLAMEQAFAHVAAYPEQSLALYLDAVPQADKKMETDAFALTRPYFATTLGHDPDKWQAFADFARTHGLIQNQVDAARLIHTWQ</sequence>
<organism evidence="3 4">
    <name type="scientific">Desulfotignum balticum</name>
    <dbReference type="NCBI Taxonomy" id="115781"/>
    <lineage>
        <taxon>Bacteria</taxon>
        <taxon>Pseudomonadati</taxon>
        <taxon>Thermodesulfobacteriota</taxon>
        <taxon>Desulfobacteria</taxon>
        <taxon>Desulfobacterales</taxon>
        <taxon>Desulfobacteraceae</taxon>
        <taxon>Desulfotignum</taxon>
    </lineage>
</organism>
<dbReference type="EMBL" id="JACCQK010000105">
    <property type="protein sequence ID" value="MBG0778777.1"/>
    <property type="molecule type" value="Genomic_DNA"/>
</dbReference>
<comment type="caution">
    <text evidence="3">The sequence shown here is derived from an EMBL/GenBank/DDBJ whole genome shotgun (WGS) entry which is preliminary data.</text>
</comment>
<reference evidence="3" key="1">
    <citation type="submission" date="2020-07" db="EMBL/GenBank/DDBJ databases">
        <title>Severe corrosion of carbon steel in oil field produced water can be linked to methanogenic archaea containing a special type of NiFe hydrogenase.</title>
        <authorList>
            <person name="Lahme S."/>
            <person name="Mand J."/>
            <person name="Longwell J."/>
            <person name="Smith R."/>
            <person name="Enning D."/>
        </authorList>
    </citation>
    <scope>NUCLEOTIDE SEQUENCE</scope>
    <source>
        <strain evidence="3">MIC098Bin6</strain>
    </source>
</reference>
<dbReference type="AlphaFoldDB" id="A0A931CSR3"/>
<gene>
    <name evidence="3" type="ORF">H0S81_02475</name>
</gene>
<dbReference type="PANTHER" id="PTHR31528:SF3">
    <property type="entry name" value="THIAMINE BIOSYNTHESIS PROTEIN HI_0357-RELATED"/>
    <property type="match status" value="1"/>
</dbReference>
<feature type="signal peptide" evidence="1">
    <location>
        <begin position="1"/>
        <end position="22"/>
    </location>
</feature>
<protein>
    <submittedName>
        <fullName evidence="3">ABC transporter substrate-binding protein</fullName>
    </submittedName>
</protein>
<proteinExistence type="predicted"/>
<keyword evidence="1" id="KW-0732">Signal</keyword>
<evidence type="ECO:0000259" key="2">
    <source>
        <dbReference type="Pfam" id="PF09084"/>
    </source>
</evidence>
<dbReference type="Pfam" id="PF09084">
    <property type="entry name" value="NMT1"/>
    <property type="match status" value="1"/>
</dbReference>
<dbReference type="InterPro" id="IPR015168">
    <property type="entry name" value="SsuA/THI5"/>
</dbReference>
<evidence type="ECO:0000313" key="3">
    <source>
        <dbReference type="EMBL" id="MBG0778777.1"/>
    </source>
</evidence>
<dbReference type="PANTHER" id="PTHR31528">
    <property type="entry name" value="4-AMINO-5-HYDROXYMETHYL-2-METHYLPYRIMIDINE PHOSPHATE SYNTHASE THI11-RELATED"/>
    <property type="match status" value="1"/>
</dbReference>
<evidence type="ECO:0000313" key="4">
    <source>
        <dbReference type="Proteomes" id="UP000706172"/>
    </source>
</evidence>
<accession>A0A931CSR3</accession>